<dbReference type="GeneID" id="94345920"/>
<dbReference type="KEGG" id="blac:94345920"/>
<dbReference type="OrthoDB" id="5043642at2759"/>
<dbReference type="AlphaFoldDB" id="A0A976IC64"/>
<evidence type="ECO:0000256" key="2">
    <source>
        <dbReference type="ARBA" id="ARBA00022679"/>
    </source>
</evidence>
<evidence type="ECO:0000313" key="6">
    <source>
        <dbReference type="Proteomes" id="UP000294530"/>
    </source>
</evidence>
<dbReference type="SUPFAM" id="SSF55729">
    <property type="entry name" value="Acyl-CoA N-acyltransferases (Nat)"/>
    <property type="match status" value="1"/>
</dbReference>
<organism evidence="5 6">
    <name type="scientific">Bremia lactucae</name>
    <name type="common">Lettuce downy mildew</name>
    <dbReference type="NCBI Taxonomy" id="4779"/>
    <lineage>
        <taxon>Eukaryota</taxon>
        <taxon>Sar</taxon>
        <taxon>Stramenopiles</taxon>
        <taxon>Oomycota</taxon>
        <taxon>Peronosporomycetes</taxon>
        <taxon>Peronosporales</taxon>
        <taxon>Peronosporaceae</taxon>
        <taxon>Bremia</taxon>
    </lineage>
</organism>
<comment type="similarity">
    <text evidence="1">Belongs to the acetyltransferase family. GNAT subfamily.</text>
</comment>
<proteinExistence type="inferred from homology"/>
<keyword evidence="2" id="KW-0808">Transferase</keyword>
<keyword evidence="3" id="KW-0012">Acyltransferase</keyword>
<name>A0A976IC64_BRELC</name>
<gene>
    <name evidence="5" type="ORF">CCR75_002150</name>
</gene>
<dbReference type="Gene3D" id="3.40.630.30">
    <property type="match status" value="1"/>
</dbReference>
<dbReference type="PANTHER" id="PTHR13256">
    <property type="entry name" value="N-ACETYLTRANSFERASE 9"/>
    <property type="match status" value="1"/>
</dbReference>
<dbReference type="Proteomes" id="UP000294530">
    <property type="component" value="Unassembled WGS sequence"/>
</dbReference>
<feature type="domain" description="N-acetyltransferase" evidence="4">
    <location>
        <begin position="13"/>
        <end position="190"/>
    </location>
</feature>
<evidence type="ECO:0000256" key="1">
    <source>
        <dbReference type="ARBA" id="ARBA00009342"/>
    </source>
</evidence>
<evidence type="ECO:0000256" key="3">
    <source>
        <dbReference type="ARBA" id="ARBA00023315"/>
    </source>
</evidence>
<dbReference type="RefSeq" id="XP_067816262.1">
    <property type="nucleotide sequence ID" value="XM_067960249.1"/>
</dbReference>
<comment type="caution">
    <text evidence="5">The sequence shown here is derived from an EMBL/GenBank/DDBJ whole genome shotgun (WGS) entry which is preliminary data.</text>
</comment>
<dbReference type="PANTHER" id="PTHR13256:SF16">
    <property type="entry name" value="ALPHA_BETA-TUBULIN-N-ACETYLTRANSFERASE 9"/>
    <property type="match status" value="1"/>
</dbReference>
<dbReference type="InterPro" id="IPR039135">
    <property type="entry name" value="NAT9-like"/>
</dbReference>
<dbReference type="Pfam" id="PF13302">
    <property type="entry name" value="Acetyltransf_3"/>
    <property type="match status" value="1"/>
</dbReference>
<dbReference type="EMBL" id="SHOA02000014">
    <property type="protein sequence ID" value="TDH66763.1"/>
    <property type="molecule type" value="Genomic_DNA"/>
</dbReference>
<evidence type="ECO:0000313" key="5">
    <source>
        <dbReference type="EMBL" id="TDH66763.1"/>
    </source>
</evidence>
<accession>A0A976IC64</accession>
<dbReference type="InterPro" id="IPR016181">
    <property type="entry name" value="Acyl_CoA_acyltransferase"/>
</dbReference>
<keyword evidence="6" id="KW-1185">Reference proteome</keyword>
<evidence type="ECO:0000259" key="4">
    <source>
        <dbReference type="Pfam" id="PF13302"/>
    </source>
</evidence>
<protein>
    <recommendedName>
        <fullName evidence="4">N-acetyltransferase domain-containing protein</fullName>
    </recommendedName>
</protein>
<dbReference type="InterPro" id="IPR000182">
    <property type="entry name" value="GNAT_dom"/>
</dbReference>
<sequence length="232" mass="26039">MKTNAGVVITGQRVTLVPYELEHVPKYHTWMKNPWLQEMTASEPLTFEEEVAMQSSWRADAKKNSSNLPIVTNSRIVYTECTFIVLANASSASESGASYVDESAIDLGSAWSAGMAGDVNLFFNDYDDPCACEVEIMIAESKYRRKGFAEEAVMLMMAYATSTLNVTRFFCKILETNYASIQLFEKLGFVKYNYVAAFKQIEMELITKDKHVQLVDAVIKSADIQIPQKSSQ</sequence>
<reference evidence="5 6" key="1">
    <citation type="journal article" date="2021" name="Genome Biol.">
        <title>AFLAP: assembly-free linkage analysis pipeline using k-mers from genome sequencing data.</title>
        <authorList>
            <person name="Fletcher K."/>
            <person name="Zhang L."/>
            <person name="Gil J."/>
            <person name="Han R."/>
            <person name="Cavanaugh K."/>
            <person name="Michelmore R."/>
        </authorList>
    </citation>
    <scope>NUCLEOTIDE SEQUENCE [LARGE SCALE GENOMIC DNA]</scope>
    <source>
        <strain evidence="5 6">SF5</strain>
    </source>
</reference>
<dbReference type="GO" id="GO:0008080">
    <property type="term" value="F:N-acetyltransferase activity"/>
    <property type="evidence" value="ECO:0007669"/>
    <property type="project" value="InterPro"/>
</dbReference>